<accession>A0A849VJR3</accession>
<dbReference type="AlphaFoldDB" id="A0A849VJR3"/>
<keyword evidence="2" id="KW-0326">Glycosidase</keyword>
<gene>
    <name evidence="2" type="ORF">HQ945_02425</name>
</gene>
<dbReference type="RefSeq" id="WP_174207618.1">
    <property type="nucleotide sequence ID" value="NZ_JABUMX010000001.1"/>
</dbReference>
<evidence type="ECO:0000259" key="1">
    <source>
        <dbReference type="Pfam" id="PF09992"/>
    </source>
</evidence>
<name>A0A849VJR3_9HYPH</name>
<keyword evidence="3" id="KW-1185">Reference proteome</keyword>
<keyword evidence="2" id="KW-0378">Hydrolase</keyword>
<evidence type="ECO:0000313" key="2">
    <source>
        <dbReference type="EMBL" id="NTS30098.1"/>
    </source>
</evidence>
<protein>
    <submittedName>
        <fullName evidence="2">Phosphodiester glycosidase family protein</fullName>
    </submittedName>
</protein>
<comment type="caution">
    <text evidence="2">The sequence shown here is derived from an EMBL/GenBank/DDBJ whole genome shotgun (WGS) entry which is preliminary data.</text>
</comment>
<evidence type="ECO:0000313" key="3">
    <source>
        <dbReference type="Proteomes" id="UP000550508"/>
    </source>
</evidence>
<proteinExistence type="predicted"/>
<dbReference type="Pfam" id="PF09992">
    <property type="entry name" value="NAGPA"/>
    <property type="match status" value="1"/>
</dbReference>
<organism evidence="2 3">
    <name type="scientific">Phyllobacterium pellucidum</name>
    <dbReference type="NCBI Taxonomy" id="2740464"/>
    <lineage>
        <taxon>Bacteria</taxon>
        <taxon>Pseudomonadati</taxon>
        <taxon>Pseudomonadota</taxon>
        <taxon>Alphaproteobacteria</taxon>
        <taxon>Hyphomicrobiales</taxon>
        <taxon>Phyllobacteriaceae</taxon>
        <taxon>Phyllobacterium</taxon>
    </lineage>
</organism>
<dbReference type="EMBL" id="JABUMX010000001">
    <property type="protein sequence ID" value="NTS30098.1"/>
    <property type="molecule type" value="Genomic_DNA"/>
</dbReference>
<feature type="domain" description="Phosphodiester glycosidase" evidence="1">
    <location>
        <begin position="64"/>
        <end position="210"/>
    </location>
</feature>
<dbReference type="GO" id="GO:0016798">
    <property type="term" value="F:hydrolase activity, acting on glycosyl bonds"/>
    <property type="evidence" value="ECO:0007669"/>
    <property type="project" value="UniProtKB-KW"/>
</dbReference>
<sequence>MVSLPFDRKDLPAPCRTVDFEGSGNIVCEVDLRSYEVRRGLDGADGKPYGSLASFMAGQPAAAKLVLSMNAGMYEPDMRPVGLYVEEGKAIAPLNTGEAPGNFYMKPNGVFFVAKDGTAGVVSTEAYGKAAPDVRIATQSGPMLVIDGKVHPRFEPNGTSRYVRNGVGVRDPNTIVLAISTEPVSLGRFARLFRDELGCANALFFDGMISALSNDRKVLLGGTDPVGPILAVYEKS</sequence>
<dbReference type="InterPro" id="IPR018711">
    <property type="entry name" value="NAGPA"/>
</dbReference>
<dbReference type="Proteomes" id="UP000550508">
    <property type="component" value="Unassembled WGS sequence"/>
</dbReference>
<reference evidence="2 3" key="1">
    <citation type="submission" date="2020-05" db="EMBL/GenBank/DDBJ databases">
        <authorList>
            <person name="Kim M.K."/>
        </authorList>
    </citation>
    <scope>NUCLEOTIDE SEQUENCE [LARGE SCALE GENOMIC DNA]</scope>
    <source>
        <strain evidence="2 3">BT25</strain>
    </source>
</reference>